<dbReference type="PANTHER" id="PTHR32315">
    <property type="entry name" value="ADENINE PHOSPHORIBOSYLTRANSFERASE"/>
    <property type="match status" value="1"/>
</dbReference>
<keyword evidence="10" id="KW-0808">Transferase</keyword>
<dbReference type="EMBL" id="JALJAT010000001">
    <property type="protein sequence ID" value="KAK4474773.1"/>
    <property type="molecule type" value="Genomic_DNA"/>
</dbReference>
<dbReference type="GO" id="GO:0006168">
    <property type="term" value="P:adenine salvage"/>
    <property type="evidence" value="ECO:0007669"/>
    <property type="project" value="InterPro"/>
</dbReference>
<evidence type="ECO:0000256" key="5">
    <source>
        <dbReference type="ARBA" id="ARBA00008391"/>
    </source>
</evidence>
<proteinExistence type="inferred from homology"/>
<dbReference type="InterPro" id="IPR000836">
    <property type="entry name" value="PRTase_dom"/>
</dbReference>
<dbReference type="Gene3D" id="3.40.50.2020">
    <property type="match status" value="1"/>
</dbReference>
<evidence type="ECO:0000256" key="3">
    <source>
        <dbReference type="ARBA" id="ARBA00004496"/>
    </source>
</evidence>
<evidence type="ECO:0000256" key="8">
    <source>
        <dbReference type="ARBA" id="ARBA00022490"/>
    </source>
</evidence>
<reference evidence="13" key="1">
    <citation type="submission" date="2022-04" db="EMBL/GenBank/DDBJ databases">
        <authorList>
            <person name="Xu L."/>
            <person name="Lv Z."/>
        </authorList>
    </citation>
    <scope>NUCLEOTIDE SEQUENCE</scope>
    <source>
        <strain evidence="13">LV_2022a</strain>
    </source>
</reference>
<feature type="domain" description="Phosphoribosyltransferase" evidence="12">
    <location>
        <begin position="75"/>
        <end position="184"/>
    </location>
</feature>
<evidence type="ECO:0000256" key="11">
    <source>
        <dbReference type="ARBA" id="ARBA00022726"/>
    </source>
</evidence>
<dbReference type="FunFam" id="3.40.50.2020:FF:000021">
    <property type="entry name" value="Adenine phosphoribosyltransferase"/>
    <property type="match status" value="1"/>
</dbReference>
<evidence type="ECO:0000256" key="7">
    <source>
        <dbReference type="ARBA" id="ARBA00017366"/>
    </source>
</evidence>
<dbReference type="GO" id="GO:0044209">
    <property type="term" value="P:AMP salvage"/>
    <property type="evidence" value="ECO:0007669"/>
    <property type="project" value="TreeGrafter"/>
</dbReference>
<keyword evidence="8" id="KW-0963">Cytoplasm</keyword>
<comment type="pathway">
    <text evidence="4">Purine metabolism; AMP biosynthesis via salvage pathway; AMP from adenine: step 1/1.</text>
</comment>
<reference evidence="13" key="2">
    <citation type="journal article" date="2023" name="Infect Dis Poverty">
        <title>Chromosome-scale genome of the human blood fluke Schistosoma mekongi and its implications for public health.</title>
        <authorList>
            <person name="Zhou M."/>
            <person name="Xu L."/>
            <person name="Xu D."/>
            <person name="Chen W."/>
            <person name="Khan J."/>
            <person name="Hu Y."/>
            <person name="Huang H."/>
            <person name="Wei H."/>
            <person name="Zhang Y."/>
            <person name="Chusongsang P."/>
            <person name="Tanasarnprasert K."/>
            <person name="Hu X."/>
            <person name="Limpanont Y."/>
            <person name="Lv Z."/>
        </authorList>
    </citation>
    <scope>NUCLEOTIDE SEQUENCE</scope>
    <source>
        <strain evidence="13">LV_2022a</strain>
    </source>
</reference>
<evidence type="ECO:0000256" key="6">
    <source>
        <dbReference type="ARBA" id="ARBA00011893"/>
    </source>
</evidence>
<evidence type="ECO:0000259" key="12">
    <source>
        <dbReference type="Pfam" id="PF00156"/>
    </source>
</evidence>
<evidence type="ECO:0000256" key="4">
    <source>
        <dbReference type="ARBA" id="ARBA00004659"/>
    </source>
</evidence>
<comment type="similarity">
    <text evidence="5">Belongs to the purine/pyrimidine phosphoribosyltransferase family.</text>
</comment>
<dbReference type="Proteomes" id="UP001292079">
    <property type="component" value="Unassembled WGS sequence"/>
</dbReference>
<comment type="function">
    <text evidence="2">Catalyzes a salvage reaction resulting in the formation of AMP, that is energically less costly than de novo synthesis.</text>
</comment>
<dbReference type="EC" id="2.4.2.7" evidence="6"/>
<comment type="catalytic activity">
    <reaction evidence="1">
        <text>AMP + diphosphate = 5-phospho-alpha-D-ribose 1-diphosphate + adenine</text>
        <dbReference type="Rhea" id="RHEA:16609"/>
        <dbReference type="ChEBI" id="CHEBI:16708"/>
        <dbReference type="ChEBI" id="CHEBI:33019"/>
        <dbReference type="ChEBI" id="CHEBI:58017"/>
        <dbReference type="ChEBI" id="CHEBI:456215"/>
        <dbReference type="EC" id="2.4.2.7"/>
    </reaction>
</comment>
<evidence type="ECO:0000256" key="9">
    <source>
        <dbReference type="ARBA" id="ARBA00022676"/>
    </source>
</evidence>
<dbReference type="InterPro" id="IPR005764">
    <property type="entry name" value="Ade_phspho_trans"/>
</dbReference>
<dbReference type="CDD" id="cd06223">
    <property type="entry name" value="PRTases_typeI"/>
    <property type="match status" value="1"/>
</dbReference>
<evidence type="ECO:0000256" key="2">
    <source>
        <dbReference type="ARBA" id="ARBA00003968"/>
    </source>
</evidence>
<dbReference type="GO" id="GO:0002055">
    <property type="term" value="F:adenine binding"/>
    <property type="evidence" value="ECO:0007669"/>
    <property type="project" value="TreeGrafter"/>
</dbReference>
<dbReference type="InterPro" id="IPR050054">
    <property type="entry name" value="UPRTase/APRTase"/>
</dbReference>
<dbReference type="HAMAP" id="MF_00004">
    <property type="entry name" value="Aden_phosphoribosyltr"/>
    <property type="match status" value="1"/>
</dbReference>
<dbReference type="InterPro" id="IPR029057">
    <property type="entry name" value="PRTase-like"/>
</dbReference>
<accession>A0AAE2D7W1</accession>
<evidence type="ECO:0000313" key="14">
    <source>
        <dbReference type="Proteomes" id="UP001292079"/>
    </source>
</evidence>
<keyword evidence="9" id="KW-0328">Glycosyltransferase</keyword>
<protein>
    <recommendedName>
        <fullName evidence="7">Adenine phosphoribosyltransferase</fullName>
        <ecNumber evidence="6">2.4.2.7</ecNumber>
    </recommendedName>
</protein>
<dbReference type="NCBIfam" id="NF002636">
    <property type="entry name" value="PRK02304.1-5"/>
    <property type="match status" value="1"/>
</dbReference>
<organism evidence="13 14">
    <name type="scientific">Schistosoma mekongi</name>
    <name type="common">Parasitic worm</name>
    <dbReference type="NCBI Taxonomy" id="38744"/>
    <lineage>
        <taxon>Eukaryota</taxon>
        <taxon>Metazoa</taxon>
        <taxon>Spiralia</taxon>
        <taxon>Lophotrochozoa</taxon>
        <taxon>Platyhelminthes</taxon>
        <taxon>Trematoda</taxon>
        <taxon>Digenea</taxon>
        <taxon>Strigeidida</taxon>
        <taxon>Schistosomatoidea</taxon>
        <taxon>Schistosomatidae</taxon>
        <taxon>Schistosoma</taxon>
    </lineage>
</organism>
<evidence type="ECO:0000313" key="13">
    <source>
        <dbReference type="EMBL" id="KAK4474773.1"/>
    </source>
</evidence>
<gene>
    <name evidence="13" type="ORF">MN116_001895</name>
</gene>
<dbReference type="GO" id="GO:0003999">
    <property type="term" value="F:adenine phosphoribosyltransferase activity"/>
    <property type="evidence" value="ECO:0007669"/>
    <property type="project" value="UniProtKB-EC"/>
</dbReference>
<keyword evidence="14" id="KW-1185">Reference proteome</keyword>
<dbReference type="SUPFAM" id="SSF53271">
    <property type="entry name" value="PRTase-like"/>
    <property type="match status" value="1"/>
</dbReference>
<evidence type="ECO:0000256" key="10">
    <source>
        <dbReference type="ARBA" id="ARBA00022679"/>
    </source>
</evidence>
<dbReference type="GO" id="GO:0016208">
    <property type="term" value="F:AMP binding"/>
    <property type="evidence" value="ECO:0007669"/>
    <property type="project" value="TreeGrafter"/>
</dbReference>
<keyword evidence="11" id="KW-0660">Purine salvage</keyword>
<evidence type="ECO:0000256" key="1">
    <source>
        <dbReference type="ARBA" id="ARBA00000868"/>
    </source>
</evidence>
<dbReference type="AlphaFoldDB" id="A0AAE2D7W1"/>
<name>A0AAE2D7W1_SCHME</name>
<dbReference type="PANTHER" id="PTHR32315:SF3">
    <property type="entry name" value="ADENINE PHOSPHORIBOSYLTRANSFERASE"/>
    <property type="match status" value="1"/>
</dbReference>
<dbReference type="NCBIfam" id="NF002634">
    <property type="entry name" value="PRK02304.1-3"/>
    <property type="match status" value="1"/>
</dbReference>
<dbReference type="GO" id="GO:0005737">
    <property type="term" value="C:cytoplasm"/>
    <property type="evidence" value="ECO:0007669"/>
    <property type="project" value="UniProtKB-SubCell"/>
</dbReference>
<comment type="caution">
    <text evidence="13">The sequence shown here is derived from an EMBL/GenBank/DDBJ whole genome shotgun (WGS) entry which is preliminary data.</text>
</comment>
<dbReference type="Pfam" id="PF00156">
    <property type="entry name" value="Pribosyltran"/>
    <property type="match status" value="1"/>
</dbReference>
<dbReference type="GO" id="GO:0006166">
    <property type="term" value="P:purine ribonucleoside salvage"/>
    <property type="evidence" value="ECO:0007669"/>
    <property type="project" value="UniProtKB-KW"/>
</dbReference>
<comment type="subcellular location">
    <subcellularLocation>
        <location evidence="3">Cytoplasm</location>
    </subcellularLocation>
</comment>
<sequence>MKEKALIRWICRYRTYCLFRAMCDRESKLKAIESAVGIIPDFPKKGVFFRDFFGVFRNPILTQYLLDELYYVVTSQIERESKKIDVIVGLESRGFLLGPALALRLNCSFVPIRKAGKLPGPCFSHKYELEYGTDTVEIQKDAVKPGNNVILLDDVLVTGGSLDACAKLISLSGAKLLSCLVFMELKDLGGRRRIESLRVSLHSLFQV</sequence>